<gene>
    <name evidence="2" type="ORF">M0811_06602</name>
</gene>
<dbReference type="AlphaFoldDB" id="A0A9Q0LR60"/>
<evidence type="ECO:0000313" key="3">
    <source>
        <dbReference type="Proteomes" id="UP001149090"/>
    </source>
</evidence>
<feature type="compositionally biased region" description="Low complexity" evidence="1">
    <location>
        <begin position="344"/>
        <end position="370"/>
    </location>
</feature>
<organism evidence="2 3">
    <name type="scientific">Anaeramoeba ignava</name>
    <name type="common">Anaerobic marine amoeba</name>
    <dbReference type="NCBI Taxonomy" id="1746090"/>
    <lineage>
        <taxon>Eukaryota</taxon>
        <taxon>Metamonada</taxon>
        <taxon>Anaeramoebidae</taxon>
        <taxon>Anaeramoeba</taxon>
    </lineage>
</organism>
<feature type="compositionally biased region" description="Basic residues" evidence="1">
    <location>
        <begin position="387"/>
        <end position="402"/>
    </location>
</feature>
<feature type="compositionally biased region" description="Polar residues" evidence="1">
    <location>
        <begin position="321"/>
        <end position="330"/>
    </location>
</feature>
<sequence length="1087" mass="126398">MSKFISSLIKICSIKYNIEIKPEIILKISTETKAITNLKITSLKKSTIKQRKPSNFLLVRVNVSSTNPTTLSINDESEEIQTIFIHSKPEIIGSVCLIKKWQFVNLPDNNLNRQKNESVIYGFSSFMEIDVRDLWILHSDSETKEKEKKELEIEGEKEKITPQNIISKNEFVNLSAKVIAKSPIQDSTIFEIPQTEYKENTTPQTQFSNYFNNSSDNNLNILNQISQLVFPRKTKKKIRYFYLLEIQESKKKDPILVMVVGKTSLKWYSTLFSGLRYNFYNVIKVDKLGSIIYYSGKNFEIQSQNQTQSTTREKKKKLKQDPNNENTNTDMRIEKSPNEKSESTSESQSESESTSESQSQSQSQSQSNSESESESESESDSNESQPKKKPRTKGRNHPKKKEPPKIQLTSDTDPDNKPKEEGSDSNQKKIENQKTSLESKEIREHISDRVIGILNQEIIANEISVGRYCLILPKPFQMDIRGFRPGCKLEVKFSKKIRISKYKKIKCNLRTQFKILDFSNGVNTPLKQKKAWLINGYSDYSRIFSSLLPSNHWMLKDSSIPRDLFKKIYSYIFYFCNPKTLSQIERFSPQYSNEGSHFGSEIFKLTKLIKLNNFSNTSKMQTNPKEHESMEFFGKFYSDHQTISKQFFYPLRFLETKNPTNKCSIIARVSFESNAIFLGDSVRLPVVFQDTLPTPQLARQKNAILLINSITFANENAYIKGETKRVNCYAKLTQSDFFWFLLEHKRFKILETENLLIILVKSKTGITKQENQTQNFKVEGVHFPLKKKKHTKRISLVFMSEFQENFRLFQTIHPNQLYSLKGVNPDLFQPQTKGKVEVIMNNKIEISHLIIRCGSSDISQKSMFELDAPFFEWNHKRQQICLLSQKISFENKRGLFTSVLLKKPGICKFYNKFWWDHKSKISSNQNMSWPFDCLSVNGFYSFDGVVYKKTCQSNSNGEINLIRLLVGDISRKKFVLVDSHPNFLPYGLEQFREVIFYNLVLYRKNKITKFLVSSCSSVVLRHEVSYPFLFPIIEFPPTLINKENEGDDNSQSNNSNLVNDLQEFEKNKKIINSNYQLIRHFHSIFEI</sequence>
<name>A0A9Q0LR60_ANAIG</name>
<accession>A0A9Q0LR60</accession>
<feature type="region of interest" description="Disordered" evidence="1">
    <location>
        <begin position="303"/>
        <end position="440"/>
    </location>
</feature>
<feature type="compositionally biased region" description="Basic and acidic residues" evidence="1">
    <location>
        <begin position="331"/>
        <end position="343"/>
    </location>
</feature>
<protein>
    <submittedName>
        <fullName evidence="2">Mucin-12</fullName>
    </submittedName>
</protein>
<feature type="compositionally biased region" description="Basic and acidic residues" evidence="1">
    <location>
        <begin position="414"/>
        <end position="440"/>
    </location>
</feature>
<evidence type="ECO:0000256" key="1">
    <source>
        <dbReference type="SAM" id="MobiDB-lite"/>
    </source>
</evidence>
<feature type="compositionally biased region" description="Acidic residues" evidence="1">
    <location>
        <begin position="371"/>
        <end position="381"/>
    </location>
</feature>
<dbReference type="Proteomes" id="UP001149090">
    <property type="component" value="Unassembled WGS sequence"/>
</dbReference>
<proteinExistence type="predicted"/>
<dbReference type="EMBL" id="JAPDFW010000063">
    <property type="protein sequence ID" value="KAJ5075740.1"/>
    <property type="molecule type" value="Genomic_DNA"/>
</dbReference>
<evidence type="ECO:0000313" key="2">
    <source>
        <dbReference type="EMBL" id="KAJ5075740.1"/>
    </source>
</evidence>
<reference evidence="2" key="1">
    <citation type="submission" date="2022-10" db="EMBL/GenBank/DDBJ databases">
        <title>Novel sulphate-reducing endosymbionts in the free-living metamonad Anaeramoeba.</title>
        <authorList>
            <person name="Jerlstrom-Hultqvist J."/>
            <person name="Cepicka I."/>
            <person name="Gallot-Lavallee L."/>
            <person name="Salas-Leiva D."/>
            <person name="Curtis B.A."/>
            <person name="Zahonova K."/>
            <person name="Pipaliya S."/>
            <person name="Dacks J."/>
            <person name="Roger A.J."/>
        </authorList>
    </citation>
    <scope>NUCLEOTIDE SEQUENCE</scope>
    <source>
        <strain evidence="2">BMAN</strain>
    </source>
</reference>
<comment type="caution">
    <text evidence="2">The sequence shown here is derived from an EMBL/GenBank/DDBJ whole genome shotgun (WGS) entry which is preliminary data.</text>
</comment>
<keyword evidence="3" id="KW-1185">Reference proteome</keyword>